<evidence type="ECO:0000256" key="4">
    <source>
        <dbReference type="ARBA" id="ARBA00022989"/>
    </source>
</evidence>
<keyword evidence="3" id="KW-0677">Repeat</keyword>
<dbReference type="AlphaFoldDB" id="A0ABD0LAB7"/>
<feature type="chain" id="PRO_5044865813" evidence="11">
    <location>
        <begin position="23"/>
        <end position="412"/>
    </location>
</feature>
<evidence type="ECO:0000259" key="13">
    <source>
        <dbReference type="PROSITE" id="PS50090"/>
    </source>
</evidence>
<feature type="domain" description="J" evidence="12">
    <location>
        <begin position="40"/>
        <end position="104"/>
    </location>
</feature>
<dbReference type="InterPro" id="IPR001623">
    <property type="entry name" value="DnaJ_domain"/>
</dbReference>
<dbReference type="Proteomes" id="UP001519460">
    <property type="component" value="Unassembled WGS sequence"/>
</dbReference>
<dbReference type="EMBL" id="JACVVK020000068">
    <property type="protein sequence ID" value="KAK7496327.1"/>
    <property type="molecule type" value="Genomic_DNA"/>
</dbReference>
<dbReference type="SMART" id="SM00717">
    <property type="entry name" value="SANT"/>
    <property type="match status" value="2"/>
</dbReference>
<organism evidence="14 15">
    <name type="scientific">Batillaria attramentaria</name>
    <dbReference type="NCBI Taxonomy" id="370345"/>
    <lineage>
        <taxon>Eukaryota</taxon>
        <taxon>Metazoa</taxon>
        <taxon>Spiralia</taxon>
        <taxon>Lophotrochozoa</taxon>
        <taxon>Mollusca</taxon>
        <taxon>Gastropoda</taxon>
        <taxon>Caenogastropoda</taxon>
        <taxon>Sorbeoconcha</taxon>
        <taxon>Cerithioidea</taxon>
        <taxon>Batillariidae</taxon>
        <taxon>Batillaria</taxon>
    </lineage>
</organism>
<dbReference type="Gene3D" id="1.10.10.60">
    <property type="entry name" value="Homeodomain-like"/>
    <property type="match status" value="2"/>
</dbReference>
<evidence type="ECO:0000256" key="8">
    <source>
        <dbReference type="ARBA" id="ARBA00037847"/>
    </source>
</evidence>
<evidence type="ECO:0000256" key="7">
    <source>
        <dbReference type="ARBA" id="ARBA00023242"/>
    </source>
</evidence>
<dbReference type="InterPro" id="IPR052606">
    <property type="entry name" value="DnaJ_domain_protein"/>
</dbReference>
<evidence type="ECO:0000256" key="2">
    <source>
        <dbReference type="ARBA" id="ARBA00022729"/>
    </source>
</evidence>
<evidence type="ECO:0000313" key="14">
    <source>
        <dbReference type="EMBL" id="KAK7496327.1"/>
    </source>
</evidence>
<dbReference type="Gene3D" id="1.10.287.110">
    <property type="entry name" value="DnaJ domain"/>
    <property type="match status" value="1"/>
</dbReference>
<dbReference type="InterPro" id="IPR009057">
    <property type="entry name" value="Homeodomain-like_sf"/>
</dbReference>
<feature type="domain" description="Myb-like" evidence="13">
    <location>
        <begin position="209"/>
        <end position="257"/>
    </location>
</feature>
<keyword evidence="7" id="KW-0539">Nucleus</keyword>
<feature type="signal peptide" evidence="11">
    <location>
        <begin position="1"/>
        <end position="22"/>
    </location>
</feature>
<dbReference type="PRINTS" id="PR00625">
    <property type="entry name" value="JDOMAIN"/>
</dbReference>
<dbReference type="PROSITE" id="PS00636">
    <property type="entry name" value="DNAJ_1"/>
    <property type="match status" value="1"/>
</dbReference>
<evidence type="ECO:0000256" key="9">
    <source>
        <dbReference type="SAM" id="MobiDB-lite"/>
    </source>
</evidence>
<evidence type="ECO:0000256" key="6">
    <source>
        <dbReference type="ARBA" id="ARBA00023186"/>
    </source>
</evidence>
<evidence type="ECO:0000259" key="12">
    <source>
        <dbReference type="PROSITE" id="PS50076"/>
    </source>
</evidence>
<protein>
    <submittedName>
        <fullName evidence="14">Uncharacterized protein</fullName>
    </submittedName>
</protein>
<feature type="domain" description="Myb-like" evidence="13">
    <location>
        <begin position="353"/>
        <end position="399"/>
    </location>
</feature>
<dbReference type="FunFam" id="1.10.10.60:FF:000180">
    <property type="entry name" value="DnaJ (Hsp40) homolog, subfamily C, member 2"/>
    <property type="match status" value="1"/>
</dbReference>
<keyword evidence="1 10" id="KW-0812">Transmembrane</keyword>
<feature type="transmembrane region" description="Helical" evidence="10">
    <location>
        <begin position="126"/>
        <end position="144"/>
    </location>
</feature>
<dbReference type="Pfam" id="PF23082">
    <property type="entry name" value="Myb_DNA-binding_2"/>
    <property type="match status" value="2"/>
</dbReference>
<name>A0ABD0LAB7_9CAEN</name>
<evidence type="ECO:0000256" key="1">
    <source>
        <dbReference type="ARBA" id="ARBA00022692"/>
    </source>
</evidence>
<dbReference type="InterPro" id="IPR036869">
    <property type="entry name" value="J_dom_sf"/>
</dbReference>
<keyword evidence="5 10" id="KW-0472">Membrane</keyword>
<sequence length="412" mass="46967">MAAPLRLLKISVLWIIFSRCLAWDNEELELFDLVEEVNANFYEVLGVGQDASSAEIRKAYRKLSLQLHPDKNKAEDAEEKFRQLVAVYEVLKDEEKRQRYNLVLVEGLPDWRTPVFYYRRARKMGFAELSAVLAIISTIGQYLVGWAVYIERRLTLLYLLLYLSITVTRKPKRRQMEFPEYSGDYDTATPVVSVGHMETRTEQECQLPTPSTKGGEWSEEEQVLLAKAVNKFPGGTLHRWEKIANMVGRSVDEVSAKSKTIKGTYTMNLSSAVQSDVLSSKGAAKKQVQISDNIITTADGAQTTDSSPLLDSSQDSDTTRRRHRPTKIPKTAERTGKRVKTGSSEVCVEGEMWTQNQQANFEWALRHFPKGTDKRWDKIAEQIPGKTKEDCIVRFKYLAELVKKKKEDGQQS</sequence>
<dbReference type="Pfam" id="PF00226">
    <property type="entry name" value="DnaJ"/>
    <property type="match status" value="1"/>
</dbReference>
<dbReference type="GO" id="GO:0012505">
    <property type="term" value="C:endomembrane system"/>
    <property type="evidence" value="ECO:0007669"/>
    <property type="project" value="UniProtKB-SubCell"/>
</dbReference>
<dbReference type="InterPro" id="IPR018253">
    <property type="entry name" value="DnaJ_domain_CS"/>
</dbReference>
<keyword evidence="15" id="KW-1185">Reference proteome</keyword>
<evidence type="ECO:0000256" key="5">
    <source>
        <dbReference type="ARBA" id="ARBA00023136"/>
    </source>
</evidence>
<dbReference type="InterPro" id="IPR001005">
    <property type="entry name" value="SANT/Myb"/>
</dbReference>
<dbReference type="SUPFAM" id="SSF46565">
    <property type="entry name" value="Chaperone J-domain"/>
    <property type="match status" value="1"/>
</dbReference>
<dbReference type="SMART" id="SM00271">
    <property type="entry name" value="DnaJ"/>
    <property type="match status" value="1"/>
</dbReference>
<evidence type="ECO:0000256" key="10">
    <source>
        <dbReference type="SAM" id="Phobius"/>
    </source>
</evidence>
<gene>
    <name evidence="14" type="ORF">BaRGS_00012492</name>
</gene>
<keyword evidence="4 10" id="KW-1133">Transmembrane helix</keyword>
<feature type="compositionally biased region" description="Low complexity" evidence="9">
    <location>
        <begin position="302"/>
        <end position="316"/>
    </location>
</feature>
<keyword evidence="2 11" id="KW-0732">Signal</keyword>
<dbReference type="CDD" id="cd00167">
    <property type="entry name" value="SANT"/>
    <property type="match status" value="2"/>
</dbReference>
<dbReference type="PANTHER" id="PTHR44653:SF2">
    <property type="entry name" value="DNAJ HOMOLOG SUBFAMILY C MEMBER 1"/>
    <property type="match status" value="1"/>
</dbReference>
<comment type="caution">
    <text evidence="14">The sequence shown here is derived from an EMBL/GenBank/DDBJ whole genome shotgun (WGS) entry which is preliminary data.</text>
</comment>
<evidence type="ECO:0000256" key="11">
    <source>
        <dbReference type="SAM" id="SignalP"/>
    </source>
</evidence>
<dbReference type="PROSITE" id="PS50090">
    <property type="entry name" value="MYB_LIKE"/>
    <property type="match status" value="2"/>
</dbReference>
<keyword evidence="6" id="KW-0143">Chaperone</keyword>
<dbReference type="CDD" id="cd06257">
    <property type="entry name" value="DnaJ"/>
    <property type="match status" value="1"/>
</dbReference>
<evidence type="ECO:0000256" key="3">
    <source>
        <dbReference type="ARBA" id="ARBA00022737"/>
    </source>
</evidence>
<reference evidence="14 15" key="1">
    <citation type="journal article" date="2023" name="Sci. Data">
        <title>Genome assembly of the Korean intertidal mud-creeper Batillaria attramentaria.</title>
        <authorList>
            <person name="Patra A.K."/>
            <person name="Ho P.T."/>
            <person name="Jun S."/>
            <person name="Lee S.J."/>
            <person name="Kim Y."/>
            <person name="Won Y.J."/>
        </authorList>
    </citation>
    <scope>NUCLEOTIDE SEQUENCE [LARGE SCALE GENOMIC DNA]</scope>
    <source>
        <strain evidence="14">Wonlab-2016</strain>
    </source>
</reference>
<comment type="subcellular location">
    <subcellularLocation>
        <location evidence="8">Endomembrane system</location>
        <topology evidence="8">Single-pass membrane protein</topology>
    </subcellularLocation>
</comment>
<dbReference type="PANTHER" id="PTHR44653">
    <property type="entry name" value="DNAJ HOMOLOG SUBFAMILY C MEMBER 1"/>
    <property type="match status" value="1"/>
</dbReference>
<dbReference type="PROSITE" id="PS50076">
    <property type="entry name" value="DNAJ_2"/>
    <property type="match status" value="1"/>
</dbReference>
<evidence type="ECO:0000313" key="15">
    <source>
        <dbReference type="Proteomes" id="UP001519460"/>
    </source>
</evidence>
<feature type="region of interest" description="Disordered" evidence="9">
    <location>
        <begin position="299"/>
        <end position="342"/>
    </location>
</feature>
<proteinExistence type="predicted"/>
<dbReference type="SUPFAM" id="SSF46689">
    <property type="entry name" value="Homeodomain-like"/>
    <property type="match status" value="2"/>
</dbReference>
<accession>A0ABD0LAB7</accession>